<protein>
    <recommendedName>
        <fullName evidence="3">Ornithine decarboxylase antizyme</fullName>
    </recommendedName>
</protein>
<evidence type="ECO:0000313" key="6">
    <source>
        <dbReference type="EMBL" id="CAD7257665.1"/>
    </source>
</evidence>
<evidence type="ECO:0000256" key="4">
    <source>
        <dbReference type="ARBA" id="ARBA00022758"/>
    </source>
</evidence>
<dbReference type="PANTHER" id="PTHR10279:SF10">
    <property type="entry name" value="ORNITHINE DECARBOXYLASE ANTIZYME"/>
    <property type="match status" value="1"/>
</dbReference>
<name>A0A7R9FWG1_TIMSH</name>
<dbReference type="EMBL" id="OC000559">
    <property type="protein sequence ID" value="CAD7257665.1"/>
    <property type="molecule type" value="Genomic_DNA"/>
</dbReference>
<dbReference type="InterPro" id="IPR016181">
    <property type="entry name" value="Acyl_CoA_acyltransferase"/>
</dbReference>
<dbReference type="InterPro" id="IPR038581">
    <property type="entry name" value="ODC_AZ_sf"/>
</dbReference>
<gene>
    <name evidence="6" type="ORF">TSIB3V08_LOCUS1922</name>
</gene>
<organism evidence="6">
    <name type="scientific">Timema shepardi</name>
    <name type="common">Walking stick</name>
    <dbReference type="NCBI Taxonomy" id="629360"/>
    <lineage>
        <taxon>Eukaryota</taxon>
        <taxon>Metazoa</taxon>
        <taxon>Ecdysozoa</taxon>
        <taxon>Arthropoda</taxon>
        <taxon>Hexapoda</taxon>
        <taxon>Insecta</taxon>
        <taxon>Pterygota</taxon>
        <taxon>Neoptera</taxon>
        <taxon>Polyneoptera</taxon>
        <taxon>Phasmatodea</taxon>
        <taxon>Timematodea</taxon>
        <taxon>Timematoidea</taxon>
        <taxon>Timematidae</taxon>
        <taxon>Timema</taxon>
    </lineage>
</organism>
<proteinExistence type="inferred from homology"/>
<feature type="compositionally biased region" description="Basic and acidic residues" evidence="5">
    <location>
        <begin position="34"/>
        <end position="46"/>
    </location>
</feature>
<dbReference type="GO" id="GO:0008073">
    <property type="term" value="F:ornithine decarboxylase inhibitor activity"/>
    <property type="evidence" value="ECO:0007669"/>
    <property type="project" value="InterPro"/>
</dbReference>
<evidence type="ECO:0000256" key="2">
    <source>
        <dbReference type="ARBA" id="ARBA00011836"/>
    </source>
</evidence>
<dbReference type="GO" id="GO:0005634">
    <property type="term" value="C:nucleus"/>
    <property type="evidence" value="ECO:0007669"/>
    <property type="project" value="TreeGrafter"/>
</dbReference>
<evidence type="ECO:0000256" key="1">
    <source>
        <dbReference type="ARBA" id="ARBA00008796"/>
    </source>
</evidence>
<comment type="similarity">
    <text evidence="1">Belongs to the ODC antizyme family.</text>
</comment>
<dbReference type="SUPFAM" id="SSF48452">
    <property type="entry name" value="TPR-like"/>
    <property type="match status" value="1"/>
</dbReference>
<dbReference type="Gene3D" id="1.25.40.10">
    <property type="entry name" value="Tetratricopeptide repeat domain"/>
    <property type="match status" value="1"/>
</dbReference>
<dbReference type="PANTHER" id="PTHR10279">
    <property type="entry name" value="ORNITHINE DECARBOXYLASE ANTIZYME"/>
    <property type="match status" value="1"/>
</dbReference>
<reference evidence="6" key="1">
    <citation type="submission" date="2020-11" db="EMBL/GenBank/DDBJ databases">
        <authorList>
            <person name="Tran Van P."/>
        </authorList>
    </citation>
    <scope>NUCLEOTIDE SEQUENCE</scope>
</reference>
<accession>A0A7R9FWG1</accession>
<keyword evidence="4" id="KW-0688">Ribosomal frameshifting</keyword>
<dbReference type="AlphaFoldDB" id="A0A7R9FWG1"/>
<dbReference type="GO" id="GO:0045732">
    <property type="term" value="P:positive regulation of protein catabolic process"/>
    <property type="evidence" value="ECO:0007669"/>
    <property type="project" value="TreeGrafter"/>
</dbReference>
<dbReference type="InterPro" id="IPR011990">
    <property type="entry name" value="TPR-like_helical_dom_sf"/>
</dbReference>
<dbReference type="SUPFAM" id="SSF55729">
    <property type="entry name" value="Acyl-CoA N-acyltransferases (Nat)"/>
    <property type="match status" value="1"/>
</dbReference>
<dbReference type="InterPro" id="IPR002993">
    <property type="entry name" value="ODC_AZ"/>
</dbReference>
<evidence type="ECO:0000256" key="3">
    <source>
        <dbReference type="ARBA" id="ARBA00017712"/>
    </source>
</evidence>
<feature type="region of interest" description="Disordered" evidence="5">
    <location>
        <begin position="29"/>
        <end position="55"/>
    </location>
</feature>
<evidence type="ECO:0000256" key="5">
    <source>
        <dbReference type="SAM" id="MobiDB-lite"/>
    </source>
</evidence>
<dbReference type="GO" id="GO:0075523">
    <property type="term" value="P:viral translational frameshifting"/>
    <property type="evidence" value="ECO:0007669"/>
    <property type="project" value="UniProtKB-KW"/>
</dbReference>
<dbReference type="Pfam" id="PF02100">
    <property type="entry name" value="ODC_AZ"/>
    <property type="match status" value="1"/>
</dbReference>
<sequence>MSSRRGSKVENLGVLKLLAYTDKQECSISVDDNSPVKENDVNALKDSDEDEDESDISLNLAKEKEKPPPVHPTEIRTSISPSSAVELNTTSALAIYATEVSKDPYNYTAHIELITTCQTLGDLLELRQSRENMSKLFPLTPELWLSWLKDEASLADSDPASKQAVIELFERAVSDYLYNHLDNNKIPWLFRVSPSYSAEGDGGVGKSRQLFVSECKKPVSEDELLAAAARVQFLRLTFVPWFTDVTEVCWETALWQRRLYIQVPGCILPEGSKEGFVSLLEYAEEVLKCSHIIVFFKKDCNDRALLIRTFMYLGFSTLPPGHPLIPSNTDSCNVFMLYPVE</sequence>
<dbReference type="Gene3D" id="3.40.630.60">
    <property type="match status" value="1"/>
</dbReference>
<dbReference type="GO" id="GO:0005737">
    <property type="term" value="C:cytoplasm"/>
    <property type="evidence" value="ECO:0007669"/>
    <property type="project" value="TreeGrafter"/>
</dbReference>
<comment type="subunit">
    <text evidence="2">Interacts with ODC1 and thereby sterically blocks ODC homodimerization.</text>
</comment>